<keyword evidence="3" id="KW-1133">Transmembrane helix</keyword>
<dbReference type="AlphaFoldDB" id="A0A0D2DU65"/>
<dbReference type="InterPro" id="IPR033308">
    <property type="entry name" value="PGAP5/Cdc1/Ted1"/>
</dbReference>
<protein>
    <submittedName>
        <fullName evidence="4">Uncharacterized protein</fullName>
    </submittedName>
</protein>
<proteinExistence type="predicted"/>
<evidence type="ECO:0000313" key="4">
    <source>
        <dbReference type="EMBL" id="KIW65652.1"/>
    </source>
</evidence>
<feature type="compositionally biased region" description="Low complexity" evidence="2">
    <location>
        <begin position="512"/>
        <end position="527"/>
    </location>
</feature>
<dbReference type="HOGENOM" id="CLU_011607_2_0_1"/>
<dbReference type="PANTHER" id="PTHR13315">
    <property type="entry name" value="METALLO PHOSPHOESTERASE RELATED"/>
    <property type="match status" value="1"/>
</dbReference>
<feature type="transmembrane region" description="Helical" evidence="3">
    <location>
        <begin position="20"/>
        <end position="37"/>
    </location>
</feature>
<keyword evidence="3" id="KW-0812">Transmembrane</keyword>
<name>A0A0D2DU65_9EURO</name>
<evidence type="ECO:0000256" key="2">
    <source>
        <dbReference type="SAM" id="MobiDB-lite"/>
    </source>
</evidence>
<reference evidence="4 5" key="1">
    <citation type="submission" date="2015-01" db="EMBL/GenBank/DDBJ databases">
        <title>The Genome Sequence of Capronia semiimmersa CBS27337.</title>
        <authorList>
            <consortium name="The Broad Institute Genomics Platform"/>
            <person name="Cuomo C."/>
            <person name="de Hoog S."/>
            <person name="Gorbushina A."/>
            <person name="Stielow B."/>
            <person name="Teixiera M."/>
            <person name="Abouelleil A."/>
            <person name="Chapman S.B."/>
            <person name="Priest M."/>
            <person name="Young S.K."/>
            <person name="Wortman J."/>
            <person name="Nusbaum C."/>
            <person name="Birren B."/>
        </authorList>
    </citation>
    <scope>NUCLEOTIDE SEQUENCE [LARGE SCALE GENOMIC DNA]</scope>
    <source>
        <strain evidence="4 5">CBS 27337</strain>
    </source>
</reference>
<keyword evidence="1 3" id="KW-0472">Membrane</keyword>
<dbReference type="GO" id="GO:0016020">
    <property type="term" value="C:membrane"/>
    <property type="evidence" value="ECO:0007669"/>
    <property type="project" value="GOC"/>
</dbReference>
<dbReference type="PANTHER" id="PTHR13315:SF4">
    <property type="entry name" value="METALLOPHOSPHOESTERASE, ISOFORM E"/>
    <property type="match status" value="1"/>
</dbReference>
<dbReference type="EMBL" id="KN846960">
    <property type="protein sequence ID" value="KIW65652.1"/>
    <property type="molecule type" value="Genomic_DNA"/>
</dbReference>
<dbReference type="STRING" id="5601.A0A0D2DU65"/>
<sequence length="626" mass="70195">MKGNALLALVPLGSIKSHLLSLPTALVVFWVFVLLWGERRIFDQSVRQCLWQQWESWPAHAQPHHVLLVADPQLVDPHTYPDRPWPLSTLTVLYTDLYLGRSYRLLQEQLQPDATLFLGDLFDGGREWGTAESSSPEQRYKKYGSRFWLKEYIRFSNIFLRSWFKGSSVSSAEPAGRRLLASLPGNHDLGFAAGIQMPVKERFDAYFGPLNRIDIIGNHSFVHIDTVSLSAMDQIDPKTGSSGAGDGSAAATASSKIWKPVEDFLTEAKISRAKVIQHTCETRFNWKSPAPQSLVPEVRQADETESSNPLQNPLHPVSSSQFPTIILSHIPLYRSGEANCGPMRERGSAIPLQAGYQYQNVLTPLISHDIVKHLTAEEITMIYSGDDHDYCEIEHNEFTGRIREITVKSMSWAMGIRKPGVQLISLWNPVDVEKAMSEDPKLSTPRDTVQNHMCLLPDQLSIFIRYGQVAGLTIFILLLSALGYNPSAASAQAQYQKSEPLLPTSEYRYHESNSSNSSCVQSGGSSHSHSHLSTRKSGYGHVPASSRKASPSKPPYIDHARNAYHVATEDLAGDDDDDDWGMPKHMVAMVKRRNLPPATRLAYFRRALGRTVWPVLVIYMWLLWHG</sequence>
<feature type="compositionally biased region" description="Polar residues" evidence="2">
    <location>
        <begin position="306"/>
        <end position="315"/>
    </location>
</feature>
<evidence type="ECO:0000256" key="1">
    <source>
        <dbReference type="ARBA" id="ARBA00023136"/>
    </source>
</evidence>
<organism evidence="4 5">
    <name type="scientific">Phialophora macrospora</name>
    <dbReference type="NCBI Taxonomy" id="1851006"/>
    <lineage>
        <taxon>Eukaryota</taxon>
        <taxon>Fungi</taxon>
        <taxon>Dikarya</taxon>
        <taxon>Ascomycota</taxon>
        <taxon>Pezizomycotina</taxon>
        <taxon>Eurotiomycetes</taxon>
        <taxon>Chaetothyriomycetidae</taxon>
        <taxon>Chaetothyriales</taxon>
        <taxon>Herpotrichiellaceae</taxon>
        <taxon>Phialophora</taxon>
    </lineage>
</organism>
<feature type="transmembrane region" description="Helical" evidence="3">
    <location>
        <begin position="607"/>
        <end position="624"/>
    </location>
</feature>
<accession>A0A0D2DU65</accession>
<feature type="region of interest" description="Disordered" evidence="2">
    <location>
        <begin position="507"/>
        <end position="556"/>
    </location>
</feature>
<gene>
    <name evidence="4" type="ORF">PV04_07892</name>
</gene>
<keyword evidence="5" id="KW-1185">Reference proteome</keyword>
<dbReference type="SUPFAM" id="SSF56300">
    <property type="entry name" value="Metallo-dependent phosphatases"/>
    <property type="match status" value="1"/>
</dbReference>
<dbReference type="GO" id="GO:0005783">
    <property type="term" value="C:endoplasmic reticulum"/>
    <property type="evidence" value="ECO:0007669"/>
    <property type="project" value="TreeGrafter"/>
</dbReference>
<feature type="region of interest" description="Disordered" evidence="2">
    <location>
        <begin position="291"/>
        <end position="315"/>
    </location>
</feature>
<dbReference type="InterPro" id="IPR029052">
    <property type="entry name" value="Metallo-depent_PP-like"/>
</dbReference>
<dbReference type="GO" id="GO:0006506">
    <property type="term" value="P:GPI anchor biosynthetic process"/>
    <property type="evidence" value="ECO:0007669"/>
    <property type="project" value="InterPro"/>
</dbReference>
<dbReference type="Proteomes" id="UP000054266">
    <property type="component" value="Unassembled WGS sequence"/>
</dbReference>
<evidence type="ECO:0000256" key="3">
    <source>
        <dbReference type="SAM" id="Phobius"/>
    </source>
</evidence>
<evidence type="ECO:0000313" key="5">
    <source>
        <dbReference type="Proteomes" id="UP000054266"/>
    </source>
</evidence>